<dbReference type="InterPro" id="IPR006634">
    <property type="entry name" value="TLC-dom"/>
</dbReference>
<feature type="domain" description="TLC" evidence="7">
    <location>
        <begin position="33"/>
        <end position="228"/>
    </location>
</feature>
<evidence type="ECO:0000259" key="7">
    <source>
        <dbReference type="PROSITE" id="PS50922"/>
    </source>
</evidence>
<feature type="transmembrane region" description="Helical" evidence="6">
    <location>
        <begin position="203"/>
        <end position="224"/>
    </location>
</feature>
<evidence type="ECO:0000256" key="2">
    <source>
        <dbReference type="ARBA" id="ARBA00022692"/>
    </source>
</evidence>
<evidence type="ECO:0000313" key="9">
    <source>
        <dbReference type="Proteomes" id="UP000887568"/>
    </source>
</evidence>
<dbReference type="OrthoDB" id="506011at2759"/>
<dbReference type="Pfam" id="PF03798">
    <property type="entry name" value="TRAM_LAG1_CLN8"/>
    <property type="match status" value="1"/>
</dbReference>
<feature type="transmembrane region" description="Helical" evidence="6">
    <location>
        <begin position="42"/>
        <end position="61"/>
    </location>
</feature>
<protein>
    <recommendedName>
        <fullName evidence="7">TLC domain-containing protein</fullName>
    </recommendedName>
</protein>
<evidence type="ECO:0000256" key="6">
    <source>
        <dbReference type="SAM" id="Phobius"/>
    </source>
</evidence>
<evidence type="ECO:0000256" key="4">
    <source>
        <dbReference type="ARBA" id="ARBA00023136"/>
    </source>
</evidence>
<sequence>MNAPSGWGIAQTVAVSTAAWTALFGLVSYLQPCRSYGWNGRTVAGIHGLTVSIMSLAFGVWNNQSPFTQPGGVSNFFEVFVQVTCLGYFIFDTTFCLAFRIYGRETHIMAVHHVVAMAGMMTSLWMGVSGTEVSVAIGLMECTNPMFQLRWFLREVGLRKGDTWYEINDLAFVFSYVIIRGVIAQYLSYCVVTHPQTADPIKFFAVAMGVMNAILFVGILEYALKRYTAMLWHLTRGDRASEARIKSPAESVNKNQLSNSTDTFEEITMHKSLGFTMKYIKQQLLFKHHNI</sequence>
<keyword evidence="2 5" id="KW-0812">Transmembrane</keyword>
<evidence type="ECO:0000313" key="8">
    <source>
        <dbReference type="EnsemblMetazoa" id="XP_038065051.1"/>
    </source>
</evidence>
<keyword evidence="4 5" id="KW-0472">Membrane</keyword>
<keyword evidence="9" id="KW-1185">Reference proteome</keyword>
<dbReference type="GO" id="GO:0016020">
    <property type="term" value="C:membrane"/>
    <property type="evidence" value="ECO:0007669"/>
    <property type="project" value="UniProtKB-SubCell"/>
</dbReference>
<name>A0A914ANH5_PATMI</name>
<dbReference type="PANTHER" id="PTHR31898:SF1">
    <property type="entry name" value="TLC DOMAIN-CONTAINING PROTEIN 5"/>
    <property type="match status" value="1"/>
</dbReference>
<dbReference type="GeneID" id="119735423"/>
<organism evidence="8 9">
    <name type="scientific">Patiria miniata</name>
    <name type="common">Bat star</name>
    <name type="synonym">Asterina miniata</name>
    <dbReference type="NCBI Taxonomy" id="46514"/>
    <lineage>
        <taxon>Eukaryota</taxon>
        <taxon>Metazoa</taxon>
        <taxon>Echinodermata</taxon>
        <taxon>Eleutherozoa</taxon>
        <taxon>Asterozoa</taxon>
        <taxon>Asteroidea</taxon>
        <taxon>Valvatacea</taxon>
        <taxon>Valvatida</taxon>
        <taxon>Asterinidae</taxon>
        <taxon>Patiria</taxon>
    </lineage>
</organism>
<evidence type="ECO:0000256" key="5">
    <source>
        <dbReference type="PROSITE-ProRule" id="PRU00205"/>
    </source>
</evidence>
<dbReference type="PROSITE" id="PS50922">
    <property type="entry name" value="TLC"/>
    <property type="match status" value="1"/>
</dbReference>
<keyword evidence="3 6" id="KW-1133">Transmembrane helix</keyword>
<dbReference type="EnsemblMetazoa" id="XM_038209123.1">
    <property type="protein sequence ID" value="XP_038065051.1"/>
    <property type="gene ID" value="LOC119735423"/>
</dbReference>
<feature type="transmembrane region" description="Helical" evidence="6">
    <location>
        <begin position="81"/>
        <end position="102"/>
    </location>
</feature>
<dbReference type="SMART" id="SM00724">
    <property type="entry name" value="TLC"/>
    <property type="match status" value="1"/>
</dbReference>
<proteinExistence type="predicted"/>
<dbReference type="InterPro" id="IPR042512">
    <property type="entry name" value="TLCD5"/>
</dbReference>
<dbReference type="RefSeq" id="XP_038065051.1">
    <property type="nucleotide sequence ID" value="XM_038209123.1"/>
</dbReference>
<feature type="transmembrane region" description="Helical" evidence="6">
    <location>
        <begin position="165"/>
        <end position="183"/>
    </location>
</feature>
<feature type="transmembrane region" description="Helical" evidence="6">
    <location>
        <begin position="109"/>
        <end position="127"/>
    </location>
</feature>
<comment type="subcellular location">
    <subcellularLocation>
        <location evidence="1">Membrane</location>
        <topology evidence="1">Multi-pass membrane protein</topology>
    </subcellularLocation>
</comment>
<dbReference type="AlphaFoldDB" id="A0A914ANH5"/>
<reference evidence="8" key="1">
    <citation type="submission" date="2022-11" db="UniProtKB">
        <authorList>
            <consortium name="EnsemblMetazoa"/>
        </authorList>
    </citation>
    <scope>IDENTIFICATION</scope>
</reference>
<dbReference type="PANTHER" id="PTHR31898">
    <property type="entry name" value="TRANSMEMBRANE PROTEIN 136"/>
    <property type="match status" value="1"/>
</dbReference>
<feature type="transmembrane region" description="Helical" evidence="6">
    <location>
        <begin position="6"/>
        <end position="30"/>
    </location>
</feature>
<evidence type="ECO:0000256" key="3">
    <source>
        <dbReference type="ARBA" id="ARBA00022989"/>
    </source>
</evidence>
<accession>A0A914ANH5</accession>
<evidence type="ECO:0000256" key="1">
    <source>
        <dbReference type="ARBA" id="ARBA00004141"/>
    </source>
</evidence>
<dbReference type="Proteomes" id="UP000887568">
    <property type="component" value="Unplaced"/>
</dbReference>
<dbReference type="OMA" id="AIGLMEC"/>